<dbReference type="GO" id="GO:0003700">
    <property type="term" value="F:DNA-binding transcription factor activity"/>
    <property type="evidence" value="ECO:0007669"/>
    <property type="project" value="InterPro"/>
</dbReference>
<dbReference type="PANTHER" id="PTHR30537:SF31">
    <property type="entry name" value="TRANSCRIPTIONAL REGULATOR, LYSR FAMILY"/>
    <property type="match status" value="1"/>
</dbReference>
<evidence type="ECO:0000259" key="5">
    <source>
        <dbReference type="PROSITE" id="PS50931"/>
    </source>
</evidence>
<dbReference type="AlphaFoldDB" id="A0A1B3BDI1"/>
<keyword evidence="2" id="KW-0805">Transcription regulation</keyword>
<feature type="domain" description="HTH lysR-type" evidence="5">
    <location>
        <begin position="1"/>
        <end position="59"/>
    </location>
</feature>
<dbReference type="InterPro" id="IPR036390">
    <property type="entry name" value="WH_DNA-bd_sf"/>
</dbReference>
<dbReference type="GO" id="GO:0006351">
    <property type="term" value="P:DNA-templated transcription"/>
    <property type="evidence" value="ECO:0007669"/>
    <property type="project" value="TreeGrafter"/>
</dbReference>
<name>A0A1B3BDI1_9GAMM</name>
<dbReference type="PANTHER" id="PTHR30537">
    <property type="entry name" value="HTH-TYPE TRANSCRIPTIONAL REGULATOR"/>
    <property type="match status" value="1"/>
</dbReference>
<dbReference type="Pfam" id="PF00126">
    <property type="entry name" value="HTH_1"/>
    <property type="match status" value="1"/>
</dbReference>
<accession>A0A1B3BDI1</accession>
<dbReference type="SUPFAM" id="SSF46785">
    <property type="entry name" value="Winged helix' DNA-binding domain"/>
    <property type="match status" value="1"/>
</dbReference>
<dbReference type="InterPro" id="IPR000847">
    <property type="entry name" value="LysR_HTH_N"/>
</dbReference>
<dbReference type="Pfam" id="PF03466">
    <property type="entry name" value="LysR_substrate"/>
    <property type="match status" value="1"/>
</dbReference>
<dbReference type="Gene3D" id="1.10.10.10">
    <property type="entry name" value="Winged helix-like DNA-binding domain superfamily/Winged helix DNA-binding domain"/>
    <property type="match status" value="1"/>
</dbReference>
<dbReference type="PATRIC" id="fig|1144748.3.peg.2208"/>
<sequence length="301" mass="33763">MQDLNDLYYFALVVDHEGFAAAERATGIPKSKLSRRVADLEERLGVRLLHRTTRHISVTDIGNLYYQHCQAILIEAQAAEDAIEQTRSEPCGLIRVSCPIALLQISISQIVARFMQQNPNVEIELHATNRAIDLVEEGIDVAIRVRPPPLADSDLVLKVLGQRTQCLVASPDLLSRYETINTPADLTAIPSLGLGAQQHHHQWHLFHHSGEETIISHNPRLRCGDMVALREAAVGAVGIVQLPTLMIEQQLRDQSLVQVLPNWTPRPEIAHAVFPSRRGLMPSIRQFLDYLGNEFRELEQD</sequence>
<proteinExistence type="inferred from homology"/>
<evidence type="ECO:0000256" key="1">
    <source>
        <dbReference type="ARBA" id="ARBA00009437"/>
    </source>
</evidence>
<dbReference type="InterPro" id="IPR036388">
    <property type="entry name" value="WH-like_DNA-bd_sf"/>
</dbReference>
<dbReference type="PROSITE" id="PS50931">
    <property type="entry name" value="HTH_LYSR"/>
    <property type="match status" value="1"/>
</dbReference>
<organism evidence="6 7">
    <name type="scientific">Kangiella sediminilitoris</name>
    <dbReference type="NCBI Taxonomy" id="1144748"/>
    <lineage>
        <taxon>Bacteria</taxon>
        <taxon>Pseudomonadati</taxon>
        <taxon>Pseudomonadota</taxon>
        <taxon>Gammaproteobacteria</taxon>
        <taxon>Kangiellales</taxon>
        <taxon>Kangiellaceae</taxon>
        <taxon>Kangiella</taxon>
    </lineage>
</organism>
<keyword evidence="4" id="KW-0804">Transcription</keyword>
<dbReference type="Proteomes" id="UP000094147">
    <property type="component" value="Chromosome"/>
</dbReference>
<evidence type="ECO:0000313" key="6">
    <source>
        <dbReference type="EMBL" id="AOE50894.1"/>
    </source>
</evidence>
<keyword evidence="3" id="KW-0238">DNA-binding</keyword>
<evidence type="ECO:0000256" key="2">
    <source>
        <dbReference type="ARBA" id="ARBA00023015"/>
    </source>
</evidence>
<evidence type="ECO:0000256" key="3">
    <source>
        <dbReference type="ARBA" id="ARBA00023125"/>
    </source>
</evidence>
<reference evidence="7" key="1">
    <citation type="submission" date="2015-08" db="EMBL/GenBank/DDBJ databases">
        <authorList>
            <person name="Kim K.M."/>
        </authorList>
    </citation>
    <scope>NUCLEOTIDE SEQUENCE [LARGE SCALE GENOMIC DNA]</scope>
    <source>
        <strain evidence="7">KCTC 23892</strain>
    </source>
</reference>
<keyword evidence="7" id="KW-1185">Reference proteome</keyword>
<dbReference type="CDD" id="cd08473">
    <property type="entry name" value="PBP2_CrgA_like_4"/>
    <property type="match status" value="1"/>
</dbReference>
<dbReference type="GO" id="GO:0043565">
    <property type="term" value="F:sequence-specific DNA binding"/>
    <property type="evidence" value="ECO:0007669"/>
    <property type="project" value="TreeGrafter"/>
</dbReference>
<dbReference type="InterPro" id="IPR005119">
    <property type="entry name" value="LysR_subst-bd"/>
</dbReference>
<evidence type="ECO:0000256" key="4">
    <source>
        <dbReference type="ARBA" id="ARBA00023163"/>
    </source>
</evidence>
<dbReference type="FunFam" id="1.10.10.10:FF:000001">
    <property type="entry name" value="LysR family transcriptional regulator"/>
    <property type="match status" value="1"/>
</dbReference>
<dbReference type="RefSeq" id="WP_068993841.1">
    <property type="nucleotide sequence ID" value="NZ_CP012418.1"/>
</dbReference>
<gene>
    <name evidence="6" type="ORF">KS2013_2189</name>
</gene>
<dbReference type="Gene3D" id="3.40.190.290">
    <property type="match status" value="1"/>
</dbReference>
<dbReference type="KEGG" id="ksd:KS2013_2189"/>
<dbReference type="InterPro" id="IPR058163">
    <property type="entry name" value="LysR-type_TF_proteobact-type"/>
</dbReference>
<evidence type="ECO:0000313" key="7">
    <source>
        <dbReference type="Proteomes" id="UP000094147"/>
    </source>
</evidence>
<dbReference type="EMBL" id="CP012418">
    <property type="protein sequence ID" value="AOE50894.1"/>
    <property type="molecule type" value="Genomic_DNA"/>
</dbReference>
<dbReference type="OrthoDB" id="9815676at2"/>
<protein>
    <submittedName>
        <fullName evidence="6">LysR family transcriptional regulator</fullName>
    </submittedName>
</protein>
<dbReference type="SUPFAM" id="SSF53850">
    <property type="entry name" value="Periplasmic binding protein-like II"/>
    <property type="match status" value="1"/>
</dbReference>
<comment type="similarity">
    <text evidence="1">Belongs to the LysR transcriptional regulatory family.</text>
</comment>